<reference evidence="1 2" key="1">
    <citation type="submission" date="2019-07" db="EMBL/GenBank/DDBJ databases">
        <title>Georgenia wutianyii sp. nov. and Georgenia *** sp. nov. isolated from plateau pika (Ochotona curzoniae) in the Qinghai-Tibet plateau of China.</title>
        <authorList>
            <person name="Tian Z."/>
        </authorList>
    </citation>
    <scope>NUCLEOTIDE SEQUENCE [LARGE SCALE GENOMIC DNA]</scope>
    <source>
        <strain evidence="1 2">Z446</strain>
    </source>
</reference>
<evidence type="ECO:0000313" key="1">
    <source>
        <dbReference type="EMBL" id="TRW46370.1"/>
    </source>
</evidence>
<dbReference type="AlphaFoldDB" id="A0A552WU43"/>
<name>A0A552WU43_9MICO</name>
<accession>A0A552WU43</accession>
<proteinExistence type="predicted"/>
<protein>
    <submittedName>
        <fullName evidence="1">Uncharacterized protein</fullName>
    </submittedName>
</protein>
<comment type="caution">
    <text evidence="1">The sequence shown here is derived from an EMBL/GenBank/DDBJ whole genome shotgun (WGS) entry which is preliminary data.</text>
</comment>
<organism evidence="1 2">
    <name type="scientific">Georgenia yuyongxinii</name>
    <dbReference type="NCBI Taxonomy" id="2589797"/>
    <lineage>
        <taxon>Bacteria</taxon>
        <taxon>Bacillati</taxon>
        <taxon>Actinomycetota</taxon>
        <taxon>Actinomycetes</taxon>
        <taxon>Micrococcales</taxon>
        <taxon>Bogoriellaceae</taxon>
        <taxon>Georgenia</taxon>
    </lineage>
</organism>
<dbReference type="RefSeq" id="WP_143417514.1">
    <property type="nucleotide sequence ID" value="NZ_VJXR01000010.1"/>
</dbReference>
<dbReference type="Proteomes" id="UP000318693">
    <property type="component" value="Unassembled WGS sequence"/>
</dbReference>
<evidence type="ECO:0000313" key="2">
    <source>
        <dbReference type="Proteomes" id="UP000318693"/>
    </source>
</evidence>
<sequence>MSVDEDRQATARERRANIIAALNQRFDMDEPTSPVRRFSDLAHDKDHPRLVIANADIDGLLGAQMLASVTGWEIAALIDRAGQVRVQGDYRSLVDIVESGQAFGVDVFSPLFPNVSNHPIHFGSRVTQRVLRERLDRFDAEMDTALETHGIINLSAWVKIAATGKSGRSDGMPYKYPLGSAHEMLALLELAGLNPRLYDREYLPWLLANCDGGLDTIRTYPWNAELWWSALAARVGPASLSESIYQIAITQRPNQATDVDRRLRYDEKDRSEVLTTKWNLKNAEPETVETFVSLVRDLSGWPDPFRGGVAGLATWATERPSARVLPVKGITRRSTQELETHLASASLAVNANFSVFRERGAALGWMLPNVNPAAEELLPGDQAEELVALEEPSVQDTEAG</sequence>
<gene>
    <name evidence="1" type="ORF">FJ693_05440</name>
</gene>
<keyword evidence="2" id="KW-1185">Reference proteome</keyword>
<dbReference type="EMBL" id="VJXR01000010">
    <property type="protein sequence ID" value="TRW46370.1"/>
    <property type="molecule type" value="Genomic_DNA"/>
</dbReference>